<keyword evidence="1" id="KW-0175">Coiled coil</keyword>
<reference evidence="3 4" key="1">
    <citation type="submission" date="2017-06" db="EMBL/GenBank/DDBJ databases">
        <title>Draft genome sequence of a variant of Elsinoe murrayae.</title>
        <authorList>
            <person name="Cheng Q."/>
        </authorList>
    </citation>
    <scope>NUCLEOTIDE SEQUENCE [LARGE SCALE GENOMIC DNA]</scope>
    <source>
        <strain evidence="3 4">CQ-2017a</strain>
    </source>
</reference>
<evidence type="ECO:0000256" key="2">
    <source>
        <dbReference type="SAM" id="MobiDB-lite"/>
    </source>
</evidence>
<proteinExistence type="predicted"/>
<dbReference type="EMBL" id="NKHZ01000001">
    <property type="protein sequence ID" value="PNS21957.1"/>
    <property type="molecule type" value="Genomic_DNA"/>
</dbReference>
<feature type="coiled-coil region" evidence="1">
    <location>
        <begin position="68"/>
        <end position="168"/>
    </location>
</feature>
<feature type="coiled-coil region" evidence="1">
    <location>
        <begin position="283"/>
        <end position="340"/>
    </location>
</feature>
<evidence type="ECO:0000313" key="4">
    <source>
        <dbReference type="Proteomes" id="UP000243797"/>
    </source>
</evidence>
<evidence type="ECO:0000313" key="3">
    <source>
        <dbReference type="EMBL" id="PNS21957.1"/>
    </source>
</evidence>
<organism evidence="3 4">
    <name type="scientific">Sphaceloma murrayae</name>
    <dbReference type="NCBI Taxonomy" id="2082308"/>
    <lineage>
        <taxon>Eukaryota</taxon>
        <taxon>Fungi</taxon>
        <taxon>Dikarya</taxon>
        <taxon>Ascomycota</taxon>
        <taxon>Pezizomycotina</taxon>
        <taxon>Dothideomycetes</taxon>
        <taxon>Dothideomycetidae</taxon>
        <taxon>Myriangiales</taxon>
        <taxon>Elsinoaceae</taxon>
        <taxon>Sphaceloma</taxon>
    </lineage>
</organism>
<keyword evidence="4" id="KW-1185">Reference proteome</keyword>
<evidence type="ECO:0000256" key="1">
    <source>
        <dbReference type="SAM" id="Coils"/>
    </source>
</evidence>
<dbReference type="AlphaFoldDB" id="A0A2K1R3U9"/>
<dbReference type="InParanoid" id="A0A2K1R3U9"/>
<accession>A0A2K1R3U9</accession>
<feature type="compositionally biased region" description="Basic and acidic residues" evidence="2">
    <location>
        <begin position="378"/>
        <end position="393"/>
    </location>
</feature>
<feature type="region of interest" description="Disordered" evidence="2">
    <location>
        <begin position="354"/>
        <end position="393"/>
    </location>
</feature>
<comment type="caution">
    <text evidence="3">The sequence shown here is derived from an EMBL/GenBank/DDBJ whole genome shotgun (WGS) entry which is preliminary data.</text>
</comment>
<protein>
    <submittedName>
        <fullName evidence="3">Uncharacterized protein</fullName>
    </submittedName>
</protein>
<sequence>MAEMHKSPCNMFGILREQGPSTPIHPDQSTIPAIAGADPDNVTSERVQALTTKVDQLELDLSWALLDNERMRRRLQHHENRARDTAAQERQREQHKLLIQRLRRQREDARLELRKLSDQRAARDEEIKTLTTRIATSAVQAQETSRLTGTLKNELDAARKAMDELKMDREWAYQEIEVQRCRAEGNMCQAVELSKQKRVLREAHASVLAKLYDLGDKMRAGRGISPGELAGVRAGKVQAETEVYRLRTLIGTFGIDPATGRTVQGRDPCRFSTAEYLVNVAAKTNLASEAEGLKAELEALRRMLRGGPEGDELAEMVRRNVVLEQTVKTREEEILRLEERIGYANEVLDPAHATTEAVRKQSPEPSGRGKQGSSARSKVADGETLDDGKDTEKNIAQQRKSLASGRGMRLVFVTIVYLLAAYRYL</sequence>
<dbReference type="Proteomes" id="UP000243797">
    <property type="component" value="Unassembled WGS sequence"/>
</dbReference>
<gene>
    <name evidence="3" type="ORF">CAC42_555</name>
</gene>
<name>A0A2K1R3U9_9PEZI</name>